<dbReference type="GO" id="GO:0005634">
    <property type="term" value="C:nucleus"/>
    <property type="evidence" value="ECO:0007669"/>
    <property type="project" value="UniProtKB-SubCell"/>
</dbReference>
<protein>
    <submittedName>
        <fullName evidence="6">Uncharacterized protein</fullName>
    </submittedName>
</protein>
<keyword evidence="7" id="KW-1185">Reference proteome</keyword>
<accession>A0A843XGA6</accession>
<feature type="domain" description="YABBY N-terminal" evidence="5">
    <location>
        <begin position="56"/>
        <end position="112"/>
    </location>
</feature>
<dbReference type="GO" id="GO:0045165">
    <property type="term" value="P:cell fate commitment"/>
    <property type="evidence" value="ECO:0007669"/>
    <property type="project" value="TreeGrafter"/>
</dbReference>
<gene>
    <name evidence="6" type="ORF">Taro_051281</name>
</gene>
<dbReference type="Proteomes" id="UP000652761">
    <property type="component" value="Unassembled WGS sequence"/>
</dbReference>
<dbReference type="InterPro" id="IPR056775">
    <property type="entry name" value="YABBY_C"/>
</dbReference>
<proteinExistence type="predicted"/>
<keyword evidence="2" id="KW-0539">Nucleus</keyword>
<comment type="caution">
    <text evidence="6">The sequence shown here is derived from an EMBL/GenBank/DDBJ whole genome shotgun (WGS) entry which is preliminary data.</text>
</comment>
<sequence>MIYVDGTALSRNPCFFFCRLKPRWPHLAPSIVSKMSSKNLDFKSSSSSSTSATTGAEQLCYIPCSFCSMILAVSVPCSSLSDFVTVRCGHCSNLWSVNMGSVLRSLPTARQHQQQQLQLHHHHHHNQNWDSPQPQLHPQMLQHEHRHLQRHHHHHQDLVCSIQGPSAITAIRGRQDLATSSANLVASGGCNKFGSASMKRKATIGEGEIRASMTNRLRATCSLCFNNKCRAEIQRIKANNPEISHKESFSTAAKNVSTQVQRIRTYSSSLMALSHSLQFVSLQWAHFPHIQFSLMLGNSNQDGLMSE</sequence>
<evidence type="ECO:0000256" key="1">
    <source>
        <dbReference type="ARBA" id="ARBA00004123"/>
    </source>
</evidence>
<reference evidence="6" key="1">
    <citation type="submission" date="2017-07" db="EMBL/GenBank/DDBJ databases">
        <title>Taro Niue Genome Assembly and Annotation.</title>
        <authorList>
            <person name="Atibalentja N."/>
            <person name="Keating K."/>
            <person name="Fields C.J."/>
        </authorList>
    </citation>
    <scope>NUCLEOTIDE SEQUENCE</scope>
    <source>
        <strain evidence="6">Niue_2</strain>
        <tissue evidence="6">Leaf</tissue>
    </source>
</reference>
<evidence type="ECO:0000313" key="7">
    <source>
        <dbReference type="Proteomes" id="UP000652761"/>
    </source>
</evidence>
<comment type="subcellular location">
    <subcellularLocation>
        <location evidence="1">Nucleus</location>
    </subcellularLocation>
</comment>
<dbReference type="InterPro" id="IPR006780">
    <property type="entry name" value="YABBY"/>
</dbReference>
<dbReference type="PANTHER" id="PTHR31675">
    <property type="entry name" value="PROTEIN YABBY 6-RELATED"/>
    <property type="match status" value="1"/>
</dbReference>
<dbReference type="AlphaFoldDB" id="A0A843XGA6"/>
<evidence type="ECO:0000259" key="5">
    <source>
        <dbReference type="Pfam" id="PF24868"/>
    </source>
</evidence>
<feature type="non-terminal residue" evidence="6">
    <location>
        <position position="1"/>
    </location>
</feature>
<dbReference type="Pfam" id="PF24868">
    <property type="entry name" value="YABBY_N"/>
    <property type="match status" value="1"/>
</dbReference>
<dbReference type="InterPro" id="IPR056776">
    <property type="entry name" value="YABBY_N"/>
</dbReference>
<dbReference type="OrthoDB" id="667577at2759"/>
<evidence type="ECO:0000259" key="4">
    <source>
        <dbReference type="Pfam" id="PF04690"/>
    </source>
</evidence>
<dbReference type="PANTHER" id="PTHR31675:SF6">
    <property type="entry name" value="AXIAL REGULATOR YABBY 5"/>
    <property type="match status" value="1"/>
</dbReference>
<evidence type="ECO:0000256" key="3">
    <source>
        <dbReference type="SAM" id="MobiDB-lite"/>
    </source>
</evidence>
<organism evidence="6 7">
    <name type="scientific">Colocasia esculenta</name>
    <name type="common">Wild taro</name>
    <name type="synonym">Arum esculentum</name>
    <dbReference type="NCBI Taxonomy" id="4460"/>
    <lineage>
        <taxon>Eukaryota</taxon>
        <taxon>Viridiplantae</taxon>
        <taxon>Streptophyta</taxon>
        <taxon>Embryophyta</taxon>
        <taxon>Tracheophyta</taxon>
        <taxon>Spermatophyta</taxon>
        <taxon>Magnoliopsida</taxon>
        <taxon>Liliopsida</taxon>
        <taxon>Araceae</taxon>
        <taxon>Aroideae</taxon>
        <taxon>Colocasieae</taxon>
        <taxon>Colocasia</taxon>
    </lineage>
</organism>
<feature type="domain" description="YABBY protein C-terminal" evidence="4">
    <location>
        <begin position="225"/>
        <end position="256"/>
    </location>
</feature>
<dbReference type="EMBL" id="NMUH01008096">
    <property type="protein sequence ID" value="MQM18293.1"/>
    <property type="molecule type" value="Genomic_DNA"/>
</dbReference>
<feature type="region of interest" description="Disordered" evidence="3">
    <location>
        <begin position="109"/>
        <end position="132"/>
    </location>
</feature>
<name>A0A843XGA6_COLES</name>
<evidence type="ECO:0000256" key="2">
    <source>
        <dbReference type="ARBA" id="ARBA00023242"/>
    </source>
</evidence>
<dbReference type="Pfam" id="PF04690">
    <property type="entry name" value="YABBY"/>
    <property type="match status" value="1"/>
</dbReference>
<evidence type="ECO:0000313" key="6">
    <source>
        <dbReference type="EMBL" id="MQM18293.1"/>
    </source>
</evidence>